<evidence type="ECO:0000313" key="7">
    <source>
        <dbReference type="EMBL" id="MEJ2871159.1"/>
    </source>
</evidence>
<dbReference type="InterPro" id="IPR016169">
    <property type="entry name" value="FAD-bd_PCMH_sub2"/>
</dbReference>
<dbReference type="EMBL" id="JBBEGN010000019">
    <property type="protein sequence ID" value="MEJ2871159.1"/>
    <property type="molecule type" value="Genomic_DNA"/>
</dbReference>
<evidence type="ECO:0000256" key="3">
    <source>
        <dbReference type="ARBA" id="ARBA00022630"/>
    </source>
</evidence>
<dbReference type="PANTHER" id="PTHR42973:SF39">
    <property type="entry name" value="FAD-BINDING PCMH-TYPE DOMAIN-CONTAINING PROTEIN"/>
    <property type="match status" value="1"/>
</dbReference>
<reference evidence="7 8" key="1">
    <citation type="submission" date="2024-03" db="EMBL/GenBank/DDBJ databases">
        <title>Actinomycetospora sp. OC33-EN08, a novel actinomycete isolated from wild orchid (Aerides multiflora).</title>
        <authorList>
            <person name="Suriyachadkun C."/>
        </authorList>
    </citation>
    <scope>NUCLEOTIDE SEQUENCE [LARGE SCALE GENOMIC DNA]</scope>
    <source>
        <strain evidence="7 8">OC33-EN08</strain>
    </source>
</reference>
<keyword evidence="4" id="KW-0274">FAD</keyword>
<organism evidence="7 8">
    <name type="scientific">Actinomycetospora aurantiaca</name>
    <dbReference type="NCBI Taxonomy" id="3129233"/>
    <lineage>
        <taxon>Bacteria</taxon>
        <taxon>Bacillati</taxon>
        <taxon>Actinomycetota</taxon>
        <taxon>Actinomycetes</taxon>
        <taxon>Pseudonocardiales</taxon>
        <taxon>Pseudonocardiaceae</taxon>
        <taxon>Actinomycetospora</taxon>
    </lineage>
</organism>
<evidence type="ECO:0000256" key="2">
    <source>
        <dbReference type="ARBA" id="ARBA00005466"/>
    </source>
</evidence>
<dbReference type="RefSeq" id="WP_337697728.1">
    <property type="nucleotide sequence ID" value="NZ_JBBEGN010000019.1"/>
</dbReference>
<dbReference type="PROSITE" id="PS00862">
    <property type="entry name" value="OX2_COVAL_FAD"/>
    <property type="match status" value="1"/>
</dbReference>
<sequence>MTSTVTGFQTADPHRPDVLVTAHEPADVVAAVRTASDRDLPVTVHATGHGHTVGRVGGLVVATGEMRGVAVDPTARVAWVEAGARSADVVAAAAAHGLAPVSGSFPGVGVVGYTLGGGLGLLGREFGWASDRVRAAEIVLDGGELRRVTDGELFAALRGGRPSVGVVTALEIGLVPLRTVVGGGLFLDVADAAAVLPVLHRLAVEAPESLGVSFGVVPVPALDVVPAPIRGRTVLHVRLVDTSGGAARAAERSVRAAAPVLLGGLRELPWTESGTIVGEPEVPHAYEGTNVLAGEVPAEALGGVVEAARTAPVGCVVDVRRLGGALARRPEGPDAVSFRGAGWIVRVLSSTEGCSPDDVRRAHRAVLAPVAESALGRMAGFVYGASPVGPAELHEPAVADLLTRVRAEYDPAGRFA</sequence>
<comment type="cofactor">
    <cofactor evidence="1">
        <name>FAD</name>
        <dbReference type="ChEBI" id="CHEBI:57692"/>
    </cofactor>
</comment>
<evidence type="ECO:0000256" key="4">
    <source>
        <dbReference type="ARBA" id="ARBA00022827"/>
    </source>
</evidence>
<dbReference type="Gene3D" id="3.30.43.10">
    <property type="entry name" value="Uridine Diphospho-n-acetylenolpyruvylglucosamine Reductase, domain 2"/>
    <property type="match status" value="1"/>
</dbReference>
<dbReference type="PROSITE" id="PS51387">
    <property type="entry name" value="FAD_PCMH"/>
    <property type="match status" value="1"/>
</dbReference>
<dbReference type="InterPro" id="IPR006094">
    <property type="entry name" value="Oxid_FAD_bind_N"/>
</dbReference>
<dbReference type="Gene3D" id="3.40.462.20">
    <property type="match status" value="1"/>
</dbReference>
<evidence type="ECO:0000256" key="1">
    <source>
        <dbReference type="ARBA" id="ARBA00001974"/>
    </source>
</evidence>
<evidence type="ECO:0000313" key="8">
    <source>
        <dbReference type="Proteomes" id="UP001385809"/>
    </source>
</evidence>
<evidence type="ECO:0000256" key="5">
    <source>
        <dbReference type="ARBA" id="ARBA00023002"/>
    </source>
</evidence>
<keyword evidence="5" id="KW-0560">Oxidoreductase</keyword>
<dbReference type="SUPFAM" id="SSF56176">
    <property type="entry name" value="FAD-binding/transporter-associated domain-like"/>
    <property type="match status" value="1"/>
</dbReference>
<dbReference type="InterPro" id="IPR016166">
    <property type="entry name" value="FAD-bd_PCMH"/>
</dbReference>
<proteinExistence type="inferred from homology"/>
<gene>
    <name evidence="7" type="ORF">WCD74_25585</name>
</gene>
<dbReference type="InterPro" id="IPR016167">
    <property type="entry name" value="FAD-bd_PCMH_sub1"/>
</dbReference>
<dbReference type="InterPro" id="IPR006093">
    <property type="entry name" value="Oxy_OxRdtase_FAD_BS"/>
</dbReference>
<feature type="domain" description="FAD-binding PCMH-type" evidence="6">
    <location>
        <begin position="11"/>
        <end position="177"/>
    </location>
</feature>
<dbReference type="Gene3D" id="3.30.465.10">
    <property type="match status" value="1"/>
</dbReference>
<name>A0ABU8MV13_9PSEU</name>
<keyword evidence="8" id="KW-1185">Reference proteome</keyword>
<comment type="similarity">
    <text evidence="2">Belongs to the oxygen-dependent FAD-linked oxidoreductase family.</text>
</comment>
<dbReference type="Proteomes" id="UP001385809">
    <property type="component" value="Unassembled WGS sequence"/>
</dbReference>
<protein>
    <submittedName>
        <fullName evidence="7">FAD-binding oxidoreductase</fullName>
    </submittedName>
</protein>
<accession>A0ABU8MV13</accession>
<comment type="caution">
    <text evidence="7">The sequence shown here is derived from an EMBL/GenBank/DDBJ whole genome shotgun (WGS) entry which is preliminary data.</text>
</comment>
<keyword evidence="3" id="KW-0285">Flavoprotein</keyword>
<dbReference type="Pfam" id="PF01565">
    <property type="entry name" value="FAD_binding_4"/>
    <property type="match status" value="1"/>
</dbReference>
<dbReference type="InterPro" id="IPR050416">
    <property type="entry name" value="FAD-linked_Oxidoreductase"/>
</dbReference>
<dbReference type="PANTHER" id="PTHR42973">
    <property type="entry name" value="BINDING OXIDOREDUCTASE, PUTATIVE (AFU_ORTHOLOGUE AFUA_1G17690)-RELATED"/>
    <property type="match status" value="1"/>
</dbReference>
<evidence type="ECO:0000259" key="6">
    <source>
        <dbReference type="PROSITE" id="PS51387"/>
    </source>
</evidence>
<dbReference type="InterPro" id="IPR036318">
    <property type="entry name" value="FAD-bd_PCMH-like_sf"/>
</dbReference>